<evidence type="ECO:0000259" key="1">
    <source>
        <dbReference type="Pfam" id="PF10114"/>
    </source>
</evidence>
<dbReference type="AlphaFoldDB" id="A0A6N8U6Z7"/>
<gene>
    <name evidence="2" type="ORF">GSF08_06895</name>
</gene>
<reference evidence="2 3" key="1">
    <citation type="submission" date="2019-12" db="EMBL/GenBank/DDBJ databases">
        <authorList>
            <person name="Yang R."/>
        </authorList>
    </citation>
    <scope>NUCLEOTIDE SEQUENCE [LARGE SCALE GENOMIC DNA]</scope>
    <source>
        <strain evidence="2 3">DONG20-135</strain>
    </source>
</reference>
<reference evidence="2 3" key="2">
    <citation type="submission" date="2020-01" db="EMBL/GenBank/DDBJ databases">
        <title>Clostridiaceae sp. nov. isolated from the gut of human by culturomics.</title>
        <authorList>
            <person name="Chang Y."/>
        </authorList>
    </citation>
    <scope>NUCLEOTIDE SEQUENCE [LARGE SCALE GENOMIC DNA]</scope>
    <source>
        <strain evidence="2 3">DONG20-135</strain>
    </source>
</reference>
<evidence type="ECO:0000313" key="3">
    <source>
        <dbReference type="Proteomes" id="UP000434036"/>
    </source>
</evidence>
<evidence type="ECO:0000313" key="2">
    <source>
        <dbReference type="EMBL" id="MXQ73661.1"/>
    </source>
</evidence>
<dbReference type="RefSeq" id="WP_160625097.1">
    <property type="nucleotide sequence ID" value="NZ_WUUQ01000002.1"/>
</dbReference>
<dbReference type="InterPro" id="IPR018771">
    <property type="entry name" value="PocR_dom"/>
</dbReference>
<proteinExistence type="predicted"/>
<dbReference type="Proteomes" id="UP000434036">
    <property type="component" value="Unassembled WGS sequence"/>
</dbReference>
<dbReference type="Pfam" id="PF10114">
    <property type="entry name" value="PocR"/>
    <property type="match status" value="1"/>
</dbReference>
<accession>A0A6N8U6Z7</accession>
<name>A0A6N8U6Z7_9FIRM</name>
<organism evidence="2 3">
    <name type="scientific">Copranaerobaculum intestinale</name>
    <dbReference type="NCBI Taxonomy" id="2692629"/>
    <lineage>
        <taxon>Bacteria</taxon>
        <taxon>Bacillati</taxon>
        <taxon>Bacillota</taxon>
        <taxon>Erysipelotrichia</taxon>
        <taxon>Erysipelotrichales</taxon>
        <taxon>Erysipelotrichaceae</taxon>
        <taxon>Copranaerobaculum</taxon>
    </lineage>
</organism>
<dbReference type="EMBL" id="WUUQ01000002">
    <property type="protein sequence ID" value="MXQ73661.1"/>
    <property type="molecule type" value="Genomic_DNA"/>
</dbReference>
<keyword evidence="3" id="KW-1185">Reference proteome</keyword>
<protein>
    <recommendedName>
        <fullName evidence="1">PocR domain-containing protein</fullName>
    </recommendedName>
</protein>
<comment type="caution">
    <text evidence="2">The sequence shown here is derived from an EMBL/GenBank/DDBJ whole genome shotgun (WGS) entry which is preliminary data.</text>
</comment>
<sequence>MEFHEAVETALREYQHITGLRGYLIKNAGDLDSASERNYFCKCLKTSNKALSMCKECAAENFQEAISKPGENIYCCHAGLIKWTLPVNHNQQKCVIVMEGVLSKKQLEESGEWAKYLEKTYHVDADLMERTLKYVKVMDEPELNAGIALMKHLLTYYLTFSRETVAN</sequence>
<feature type="domain" description="PocR" evidence="1">
    <location>
        <begin position="7"/>
        <end position="157"/>
    </location>
</feature>